<evidence type="ECO:0000256" key="1">
    <source>
        <dbReference type="SAM" id="MobiDB-lite"/>
    </source>
</evidence>
<dbReference type="InParanoid" id="A0A1X7TMU4"/>
<accession>A0A1X7TMU4</accession>
<protein>
    <submittedName>
        <fullName evidence="2">Uncharacterized protein</fullName>
    </submittedName>
</protein>
<name>A0A1X7TMU4_AMPQE</name>
<proteinExistence type="predicted"/>
<dbReference type="STRING" id="400682.A0A1X7TMU4"/>
<dbReference type="EnsemblMetazoa" id="Aqu2.1.16273_001">
    <property type="protein sequence ID" value="Aqu2.1.16273_001"/>
    <property type="gene ID" value="Aqu2.1.16273"/>
</dbReference>
<feature type="region of interest" description="Disordered" evidence="1">
    <location>
        <begin position="140"/>
        <end position="180"/>
    </location>
</feature>
<organism evidence="2">
    <name type="scientific">Amphimedon queenslandica</name>
    <name type="common">Sponge</name>
    <dbReference type="NCBI Taxonomy" id="400682"/>
    <lineage>
        <taxon>Eukaryota</taxon>
        <taxon>Metazoa</taxon>
        <taxon>Porifera</taxon>
        <taxon>Demospongiae</taxon>
        <taxon>Heteroscleromorpha</taxon>
        <taxon>Haplosclerida</taxon>
        <taxon>Niphatidae</taxon>
        <taxon>Amphimedon</taxon>
    </lineage>
</organism>
<sequence length="180" mass="20178">MSETSSTLYNSRVDGEELQKKQEMFKDQDDPVQLLCPFKVAIVHLSGEKYPTVSALGPLLEEIKKRVVDESDSVAIKEVKKVLRDDIKSCYQNPDVRLLFDKASFLDPRFKSLSHLPSVQQSEVIDSVKQELFVMLHMPVNDSSDPGDERSGLVDDCFNDEAGAPEPPNKKAKNALIDIL</sequence>
<evidence type="ECO:0000313" key="2">
    <source>
        <dbReference type="EnsemblMetazoa" id="Aqu2.1.16273_001"/>
    </source>
</evidence>
<reference evidence="2" key="1">
    <citation type="submission" date="2017-05" db="UniProtKB">
        <authorList>
            <consortium name="EnsemblMetazoa"/>
        </authorList>
    </citation>
    <scope>IDENTIFICATION</scope>
</reference>
<dbReference type="eggNOG" id="KOG1121">
    <property type="taxonomic scope" value="Eukaryota"/>
</dbReference>
<dbReference type="InterPro" id="IPR012337">
    <property type="entry name" value="RNaseH-like_sf"/>
</dbReference>
<dbReference type="SUPFAM" id="SSF53098">
    <property type="entry name" value="Ribonuclease H-like"/>
    <property type="match status" value="1"/>
</dbReference>
<dbReference type="OrthoDB" id="1607513at2759"/>
<dbReference type="AlphaFoldDB" id="A0A1X7TMU4"/>